<evidence type="ECO:0000313" key="1">
    <source>
        <dbReference type="EMBL" id="MPD04490.1"/>
    </source>
</evidence>
<dbReference type="Proteomes" id="UP000324222">
    <property type="component" value="Unassembled WGS sequence"/>
</dbReference>
<reference evidence="1 2" key="1">
    <citation type="submission" date="2019-05" db="EMBL/GenBank/DDBJ databases">
        <title>Another draft genome of Portunus trituberculatus and its Hox gene families provides insights of decapod evolution.</title>
        <authorList>
            <person name="Jeong J.-H."/>
            <person name="Song I."/>
            <person name="Kim S."/>
            <person name="Choi T."/>
            <person name="Kim D."/>
            <person name="Ryu S."/>
            <person name="Kim W."/>
        </authorList>
    </citation>
    <scope>NUCLEOTIDE SEQUENCE [LARGE SCALE GENOMIC DNA]</scope>
    <source>
        <tissue evidence="1">Muscle</tissue>
    </source>
</reference>
<accession>A0A5B7KBD4</accession>
<dbReference type="EMBL" id="VSRR010141279">
    <property type="protein sequence ID" value="MPD04490.1"/>
    <property type="molecule type" value="Genomic_DNA"/>
</dbReference>
<proteinExistence type="predicted"/>
<sequence length="109" mass="11799">MNNSPFVLRPISCGVARGCVVLTAPSPAPPTLPCEMSASSGPPGELSVLQRKRDDELRGVGCFAENMDKCDRLLRDRRDLDPLPAGAEGRWLSTEAVKSRGMGRKFART</sequence>
<dbReference type="AlphaFoldDB" id="A0A5B7KBD4"/>
<comment type="caution">
    <text evidence="1">The sequence shown here is derived from an EMBL/GenBank/DDBJ whole genome shotgun (WGS) entry which is preliminary data.</text>
</comment>
<name>A0A5B7KBD4_PORTR</name>
<protein>
    <submittedName>
        <fullName evidence="1">Uncharacterized protein</fullName>
    </submittedName>
</protein>
<gene>
    <name evidence="1" type="ORF">E2C01_100183</name>
</gene>
<organism evidence="1 2">
    <name type="scientific">Portunus trituberculatus</name>
    <name type="common">Swimming crab</name>
    <name type="synonym">Neptunus trituberculatus</name>
    <dbReference type="NCBI Taxonomy" id="210409"/>
    <lineage>
        <taxon>Eukaryota</taxon>
        <taxon>Metazoa</taxon>
        <taxon>Ecdysozoa</taxon>
        <taxon>Arthropoda</taxon>
        <taxon>Crustacea</taxon>
        <taxon>Multicrustacea</taxon>
        <taxon>Malacostraca</taxon>
        <taxon>Eumalacostraca</taxon>
        <taxon>Eucarida</taxon>
        <taxon>Decapoda</taxon>
        <taxon>Pleocyemata</taxon>
        <taxon>Brachyura</taxon>
        <taxon>Eubrachyura</taxon>
        <taxon>Portunoidea</taxon>
        <taxon>Portunidae</taxon>
        <taxon>Portuninae</taxon>
        <taxon>Portunus</taxon>
    </lineage>
</organism>
<keyword evidence="2" id="KW-1185">Reference proteome</keyword>
<evidence type="ECO:0000313" key="2">
    <source>
        <dbReference type="Proteomes" id="UP000324222"/>
    </source>
</evidence>